<organism evidence="1 2">
    <name type="scientific">Peronosclerospora sorghi</name>
    <dbReference type="NCBI Taxonomy" id="230839"/>
    <lineage>
        <taxon>Eukaryota</taxon>
        <taxon>Sar</taxon>
        <taxon>Stramenopiles</taxon>
        <taxon>Oomycota</taxon>
        <taxon>Peronosporomycetes</taxon>
        <taxon>Peronosporales</taxon>
        <taxon>Peronosporaceae</taxon>
        <taxon>Peronosclerospora</taxon>
    </lineage>
</organism>
<gene>
    <name evidence="1" type="ORF">PsorP6_015507</name>
</gene>
<sequence length="61" mass="7456">MWQAVAKKDDNGAELLTHIEEVTDDTEELKNFSVMLYLFRYTPEEYRNYHEMKRFEINPKQ</sequence>
<dbReference type="EMBL" id="CM047589">
    <property type="protein sequence ID" value="KAI9919966.1"/>
    <property type="molecule type" value="Genomic_DNA"/>
</dbReference>
<keyword evidence="2" id="KW-1185">Reference proteome</keyword>
<evidence type="ECO:0000313" key="2">
    <source>
        <dbReference type="Proteomes" id="UP001163321"/>
    </source>
</evidence>
<evidence type="ECO:0000313" key="1">
    <source>
        <dbReference type="EMBL" id="KAI9919966.1"/>
    </source>
</evidence>
<protein>
    <submittedName>
        <fullName evidence="1">Uncharacterized protein</fullName>
    </submittedName>
</protein>
<proteinExistence type="predicted"/>
<comment type="caution">
    <text evidence="1">The sequence shown here is derived from an EMBL/GenBank/DDBJ whole genome shotgun (WGS) entry which is preliminary data.</text>
</comment>
<accession>A0ACC0WPP7</accession>
<name>A0ACC0WPP7_9STRA</name>
<dbReference type="Proteomes" id="UP001163321">
    <property type="component" value="Chromosome 10"/>
</dbReference>
<reference evidence="1 2" key="1">
    <citation type="journal article" date="2022" name="bioRxiv">
        <title>The genome of the oomycete Peronosclerospora sorghi, a cosmopolitan pathogen of maize and sorghum, is inflated with dispersed pseudogenes.</title>
        <authorList>
            <person name="Fletcher K."/>
            <person name="Martin F."/>
            <person name="Isakeit T."/>
            <person name="Cavanaugh K."/>
            <person name="Magill C."/>
            <person name="Michelmore R."/>
        </authorList>
    </citation>
    <scope>NUCLEOTIDE SEQUENCE [LARGE SCALE GENOMIC DNA]</scope>
    <source>
        <strain evidence="1">P6</strain>
    </source>
</reference>